<comment type="similarity">
    <text evidence="1">Belongs to the isochorismatase family.</text>
</comment>
<dbReference type="OrthoDB" id="269496at2759"/>
<dbReference type="PANTHER" id="PTHR14119">
    <property type="entry name" value="HYDROLASE"/>
    <property type="match status" value="1"/>
</dbReference>
<reference evidence="3 4" key="1">
    <citation type="submission" date="2019-04" db="EMBL/GenBank/DDBJ databases">
        <title>Comparative genomics and transcriptomics to analyze fruiting body development in filamentous ascomycetes.</title>
        <authorList>
            <consortium name="DOE Joint Genome Institute"/>
            <person name="Lutkenhaus R."/>
            <person name="Traeger S."/>
            <person name="Breuer J."/>
            <person name="Kuo A."/>
            <person name="Lipzen A."/>
            <person name="Pangilinan J."/>
            <person name="Dilworth D."/>
            <person name="Sandor L."/>
            <person name="Poggeler S."/>
            <person name="Barry K."/>
            <person name="Grigoriev I.V."/>
            <person name="Nowrousian M."/>
        </authorList>
    </citation>
    <scope>NUCLEOTIDE SEQUENCE [LARGE SCALE GENOMIC DNA]</scope>
    <source>
        <strain evidence="3 4">CBS 389.68</strain>
    </source>
</reference>
<dbReference type="InterPro" id="IPR050993">
    <property type="entry name" value="Isochorismatase_domain"/>
</dbReference>
<dbReference type="Pfam" id="PF00857">
    <property type="entry name" value="Isochorismatase"/>
    <property type="match status" value="1"/>
</dbReference>
<dbReference type="InterPro" id="IPR000868">
    <property type="entry name" value="Isochorismatase-like_dom"/>
</dbReference>
<evidence type="ECO:0000313" key="3">
    <source>
        <dbReference type="EMBL" id="TGZ76693.1"/>
    </source>
</evidence>
<dbReference type="STRING" id="341454.A0A4S2MIR3"/>
<evidence type="ECO:0000259" key="2">
    <source>
        <dbReference type="Pfam" id="PF00857"/>
    </source>
</evidence>
<feature type="domain" description="Isochorismatase-like" evidence="2">
    <location>
        <begin position="14"/>
        <end position="161"/>
    </location>
</feature>
<dbReference type="AlphaFoldDB" id="A0A4S2MIR3"/>
<name>A0A4S2MIR3_9PEZI</name>
<evidence type="ECO:0000256" key="1">
    <source>
        <dbReference type="ARBA" id="ARBA00006336"/>
    </source>
</evidence>
<proteinExistence type="inferred from homology"/>
<dbReference type="InterPro" id="IPR036380">
    <property type="entry name" value="Isochorismatase-like_sf"/>
</dbReference>
<dbReference type="EMBL" id="ML220169">
    <property type="protein sequence ID" value="TGZ76693.1"/>
    <property type="molecule type" value="Genomic_DNA"/>
</dbReference>
<protein>
    <submittedName>
        <fullName evidence="3">Isochorismatase hydrolase</fullName>
    </submittedName>
</protein>
<organism evidence="3 4">
    <name type="scientific">Ascodesmis nigricans</name>
    <dbReference type="NCBI Taxonomy" id="341454"/>
    <lineage>
        <taxon>Eukaryota</taxon>
        <taxon>Fungi</taxon>
        <taxon>Dikarya</taxon>
        <taxon>Ascomycota</taxon>
        <taxon>Pezizomycotina</taxon>
        <taxon>Pezizomycetes</taxon>
        <taxon>Pezizales</taxon>
        <taxon>Ascodesmidaceae</taxon>
        <taxon>Ascodesmis</taxon>
    </lineage>
</organism>
<keyword evidence="3" id="KW-0378">Hydrolase</keyword>
<dbReference type="PANTHER" id="PTHR14119:SF3">
    <property type="entry name" value="ISOCHORISMATASE DOMAIN-CONTAINING PROTEIN 2"/>
    <property type="match status" value="1"/>
</dbReference>
<dbReference type="SUPFAM" id="SSF52499">
    <property type="entry name" value="Isochorismatase-like hydrolases"/>
    <property type="match status" value="1"/>
</dbReference>
<dbReference type="Proteomes" id="UP000298138">
    <property type="component" value="Unassembled WGS sequence"/>
</dbReference>
<evidence type="ECO:0000313" key="4">
    <source>
        <dbReference type="Proteomes" id="UP000298138"/>
    </source>
</evidence>
<dbReference type="InParanoid" id="A0A4S2MIR3"/>
<dbReference type="GO" id="GO:0016787">
    <property type="term" value="F:hydrolase activity"/>
    <property type="evidence" value="ECO:0007669"/>
    <property type="project" value="UniProtKB-KW"/>
</dbReference>
<keyword evidence="4" id="KW-1185">Reference proteome</keyword>
<accession>A0A4S2MIR3</accession>
<dbReference type="Gene3D" id="3.40.50.850">
    <property type="entry name" value="Isochorismatase-like"/>
    <property type="match status" value="1"/>
</dbReference>
<sequence length="198" mass="21692">MASRLASRPLQNPALFICDLQTAFVNAIHQFPAVISTTQKLLTAAQILSIPVIATTQSRGKLGSTVPELKIDEHPNLVGHWDKTKFSMVIPEVREKLKPRSSVAIVGIESHICVTHTVLDLLREGHEVYVIADGVSSCHPQEVPIALARLREAGATITSSESWIYEVMGDANIPQFKQIAKLVKEQVPATKKSLQCLL</sequence>
<gene>
    <name evidence="3" type="ORF">EX30DRAFT_344706</name>
</gene>